<name>A0A0A8ZEG4_ARUDO</name>
<dbReference type="EMBL" id="GBRH01260704">
    <property type="protein sequence ID" value="JAD37191.1"/>
    <property type="molecule type" value="Transcribed_RNA"/>
</dbReference>
<organism evidence="1">
    <name type="scientific">Arundo donax</name>
    <name type="common">Giant reed</name>
    <name type="synonym">Donax arundinaceus</name>
    <dbReference type="NCBI Taxonomy" id="35708"/>
    <lineage>
        <taxon>Eukaryota</taxon>
        <taxon>Viridiplantae</taxon>
        <taxon>Streptophyta</taxon>
        <taxon>Embryophyta</taxon>
        <taxon>Tracheophyta</taxon>
        <taxon>Spermatophyta</taxon>
        <taxon>Magnoliopsida</taxon>
        <taxon>Liliopsida</taxon>
        <taxon>Poales</taxon>
        <taxon>Poaceae</taxon>
        <taxon>PACMAD clade</taxon>
        <taxon>Arundinoideae</taxon>
        <taxon>Arundineae</taxon>
        <taxon>Arundo</taxon>
    </lineage>
</organism>
<reference evidence="1" key="1">
    <citation type="submission" date="2014-09" db="EMBL/GenBank/DDBJ databases">
        <authorList>
            <person name="Magalhaes I.L.F."/>
            <person name="Oliveira U."/>
            <person name="Santos F.R."/>
            <person name="Vidigal T.H.D.A."/>
            <person name="Brescovit A.D."/>
            <person name="Santos A.J."/>
        </authorList>
    </citation>
    <scope>NUCLEOTIDE SEQUENCE</scope>
    <source>
        <tissue evidence="1">Shoot tissue taken approximately 20 cm above the soil surface</tissue>
    </source>
</reference>
<accession>A0A0A8ZEG4</accession>
<sequence>MGQKIKILGEAERYRGCRRHNNGEGRKREVFPWRMGALRVRRPERKHPIKIARLKKKKGMNQDREEPHFCPIKALFSCLKPLQRV</sequence>
<protein>
    <submittedName>
        <fullName evidence="1">Uncharacterized protein</fullName>
    </submittedName>
</protein>
<proteinExistence type="predicted"/>
<dbReference type="AlphaFoldDB" id="A0A0A8ZEG4"/>
<evidence type="ECO:0000313" key="1">
    <source>
        <dbReference type="EMBL" id="JAD37191.1"/>
    </source>
</evidence>
<reference evidence="1" key="2">
    <citation type="journal article" date="2015" name="Data Brief">
        <title>Shoot transcriptome of the giant reed, Arundo donax.</title>
        <authorList>
            <person name="Barrero R.A."/>
            <person name="Guerrero F.D."/>
            <person name="Moolhuijzen P."/>
            <person name="Goolsby J.A."/>
            <person name="Tidwell J."/>
            <person name="Bellgard S.E."/>
            <person name="Bellgard M.I."/>
        </authorList>
    </citation>
    <scope>NUCLEOTIDE SEQUENCE</scope>
    <source>
        <tissue evidence="1">Shoot tissue taken approximately 20 cm above the soil surface</tissue>
    </source>
</reference>